<keyword evidence="2 8" id="KW-0812">Transmembrane</keyword>
<evidence type="ECO:0000256" key="9">
    <source>
        <dbReference type="SAM" id="MobiDB-lite"/>
    </source>
</evidence>
<dbReference type="PANTHER" id="PTHR24161:SF17">
    <property type="entry name" value="PALMITOYLTRANSFERASE"/>
    <property type="match status" value="1"/>
</dbReference>
<keyword evidence="8" id="KW-0012">Acyltransferase</keyword>
<dbReference type="GO" id="GO:0000139">
    <property type="term" value="C:Golgi membrane"/>
    <property type="evidence" value="ECO:0007669"/>
    <property type="project" value="TreeGrafter"/>
</dbReference>
<feature type="region of interest" description="Disordered" evidence="9">
    <location>
        <begin position="1"/>
        <end position="35"/>
    </location>
</feature>
<evidence type="ECO:0000256" key="2">
    <source>
        <dbReference type="ARBA" id="ARBA00022692"/>
    </source>
</evidence>
<name>A0A9K3KHY1_9STRA</name>
<dbReference type="PROSITE" id="PS50216">
    <property type="entry name" value="DHHC"/>
    <property type="match status" value="1"/>
</dbReference>
<evidence type="ECO:0000313" key="12">
    <source>
        <dbReference type="Proteomes" id="UP000693970"/>
    </source>
</evidence>
<feature type="repeat" description="ANK" evidence="7">
    <location>
        <begin position="252"/>
        <end position="275"/>
    </location>
</feature>
<dbReference type="Pfam" id="PF01529">
    <property type="entry name" value="DHHC"/>
    <property type="match status" value="1"/>
</dbReference>
<keyword evidence="5 7" id="KW-0040">ANK repeat</keyword>
<comment type="subcellular location">
    <subcellularLocation>
        <location evidence="1">Membrane</location>
        <topology evidence="1">Multi-pass membrane protein</topology>
    </subcellularLocation>
</comment>
<dbReference type="Pfam" id="PF12796">
    <property type="entry name" value="Ank_2"/>
    <property type="match status" value="2"/>
</dbReference>
<gene>
    <name evidence="11" type="ORF">IV203_021133</name>
</gene>
<dbReference type="InterPro" id="IPR001594">
    <property type="entry name" value="Palmitoyltrfase_DHHC"/>
</dbReference>
<dbReference type="EC" id="2.3.1.225" evidence="8"/>
<dbReference type="InterPro" id="IPR002110">
    <property type="entry name" value="Ankyrin_rpt"/>
</dbReference>
<dbReference type="Proteomes" id="UP000693970">
    <property type="component" value="Unassembled WGS sequence"/>
</dbReference>
<organism evidence="11 12">
    <name type="scientific">Nitzschia inconspicua</name>
    <dbReference type="NCBI Taxonomy" id="303405"/>
    <lineage>
        <taxon>Eukaryota</taxon>
        <taxon>Sar</taxon>
        <taxon>Stramenopiles</taxon>
        <taxon>Ochrophyta</taxon>
        <taxon>Bacillariophyta</taxon>
        <taxon>Bacillariophyceae</taxon>
        <taxon>Bacillariophycidae</taxon>
        <taxon>Bacillariales</taxon>
        <taxon>Bacillariaceae</taxon>
        <taxon>Nitzschia</taxon>
    </lineage>
</organism>
<keyword evidence="3" id="KW-0677">Repeat</keyword>
<evidence type="ECO:0000256" key="8">
    <source>
        <dbReference type="RuleBase" id="RU079119"/>
    </source>
</evidence>
<sequence>MSEITLTGGTLVPTPSSNSHSHSHSHGGQACNNPHHHGAVEMITVQAPSMDDLINASPEEIVRAFSTLLRFGRFEALQPLFEQLEDVNSSSKKKPKTTVPEVLQTLDEGGHSLFHWAAKRVDDIRFLQLLVDKAVQYNLTPQILNITSQDNVGMRPLHWAATEGSIPHTAIFLKHGADMEAKDNSGCTPLLIAAQYGQVEVVAYLLKKGANIQAVDTSWDSALHWAAYKGSIHVCGLLAYYQDLQFTAQDAYGQTPLHLAALRGHTSVVRYILQRLKKKDVLFLKDKNERTPLDLAIHKNRPTVEAVLREAMASVEDPRGYFLRKTLWSNCRDIFSPKAWKTWMGLTVGMDEMDEPSKFPFYFVCANFVLQFFFLVRIFAPFFNAAEGLLWDKAGLLLTNFVFTFLSWYFFYKTVKTPPGYLDDSLPDIAKWRRLYEETLESYADENAHEEAVYDLCHTCHVARPLRSKHCRVHRKCVLLFDHFCPFVDNTIGLYNYWAFYSFLVCMTVGVFLFMWTLVIWTVRYRKDHGDIPWVLLVLGLEICVSIFPIGGLCFYHTQLSAVNLSTNEHLNVRKYKYLYPPSAKGKRQYKNPWFKGYWGNIMDRMCPSKQCYEIPHDHEALISGHSVDTSGAGHKTRRIETV</sequence>
<keyword evidence="4 8" id="KW-1133">Transmembrane helix</keyword>
<evidence type="ECO:0000256" key="6">
    <source>
        <dbReference type="ARBA" id="ARBA00023136"/>
    </source>
</evidence>
<dbReference type="PANTHER" id="PTHR24161">
    <property type="entry name" value="ANK_REP_REGION DOMAIN-CONTAINING PROTEIN-RELATED"/>
    <property type="match status" value="1"/>
</dbReference>
<evidence type="ECO:0000313" key="11">
    <source>
        <dbReference type="EMBL" id="KAG7343188.1"/>
    </source>
</evidence>
<comment type="catalytic activity">
    <reaction evidence="8">
        <text>L-cysteinyl-[protein] + hexadecanoyl-CoA = S-hexadecanoyl-L-cysteinyl-[protein] + CoA</text>
        <dbReference type="Rhea" id="RHEA:36683"/>
        <dbReference type="Rhea" id="RHEA-COMP:10131"/>
        <dbReference type="Rhea" id="RHEA-COMP:11032"/>
        <dbReference type="ChEBI" id="CHEBI:29950"/>
        <dbReference type="ChEBI" id="CHEBI:57287"/>
        <dbReference type="ChEBI" id="CHEBI:57379"/>
        <dbReference type="ChEBI" id="CHEBI:74151"/>
        <dbReference type="EC" id="2.3.1.225"/>
    </reaction>
</comment>
<dbReference type="OrthoDB" id="163438at2759"/>
<dbReference type="SMART" id="SM00248">
    <property type="entry name" value="ANK"/>
    <property type="match status" value="6"/>
</dbReference>
<evidence type="ECO:0000256" key="1">
    <source>
        <dbReference type="ARBA" id="ARBA00004141"/>
    </source>
</evidence>
<feature type="domain" description="Palmitoyltransferase DHHC" evidence="10">
    <location>
        <begin position="455"/>
        <end position="572"/>
    </location>
</feature>
<keyword evidence="12" id="KW-1185">Reference proteome</keyword>
<feature type="repeat" description="ANK" evidence="7">
    <location>
        <begin position="185"/>
        <end position="217"/>
    </location>
</feature>
<feature type="transmembrane region" description="Helical" evidence="8">
    <location>
        <begin position="534"/>
        <end position="558"/>
    </location>
</feature>
<feature type="transmembrane region" description="Helical" evidence="8">
    <location>
        <begin position="394"/>
        <end position="412"/>
    </location>
</feature>
<comment type="domain">
    <text evidence="8">The DHHC domain is required for palmitoyltransferase activity.</text>
</comment>
<protein>
    <recommendedName>
        <fullName evidence="8">Palmitoyltransferase</fullName>
        <ecNumber evidence="8">2.3.1.225</ecNumber>
    </recommendedName>
</protein>
<accession>A0A9K3KHY1</accession>
<reference evidence="11" key="1">
    <citation type="journal article" date="2021" name="Sci. Rep.">
        <title>Diploid genomic architecture of Nitzschia inconspicua, an elite biomass production diatom.</title>
        <authorList>
            <person name="Oliver A."/>
            <person name="Podell S."/>
            <person name="Pinowska A."/>
            <person name="Traller J.C."/>
            <person name="Smith S.R."/>
            <person name="McClure R."/>
            <person name="Beliaev A."/>
            <person name="Bohutskyi P."/>
            <person name="Hill E.A."/>
            <person name="Rabines A."/>
            <person name="Zheng H."/>
            <person name="Allen L.Z."/>
            <person name="Kuo A."/>
            <person name="Grigoriev I.V."/>
            <person name="Allen A.E."/>
            <person name="Hazlebeck D."/>
            <person name="Allen E.E."/>
        </authorList>
    </citation>
    <scope>NUCLEOTIDE SEQUENCE</scope>
    <source>
        <strain evidence="11">Hildebrandi</strain>
    </source>
</reference>
<keyword evidence="6 8" id="KW-0472">Membrane</keyword>
<comment type="similarity">
    <text evidence="8">Belongs to the DHHC palmitoyltransferase family.</text>
</comment>
<dbReference type="PROSITE" id="PS50297">
    <property type="entry name" value="ANK_REP_REGION"/>
    <property type="match status" value="3"/>
</dbReference>
<reference evidence="11" key="2">
    <citation type="submission" date="2021-04" db="EMBL/GenBank/DDBJ databases">
        <authorList>
            <person name="Podell S."/>
        </authorList>
    </citation>
    <scope>NUCLEOTIDE SEQUENCE</scope>
    <source>
        <strain evidence="11">Hildebrandi</strain>
    </source>
</reference>
<dbReference type="AlphaFoldDB" id="A0A9K3KHY1"/>
<dbReference type="PROSITE" id="PS50088">
    <property type="entry name" value="ANK_REPEAT"/>
    <property type="match status" value="3"/>
</dbReference>
<feature type="transmembrane region" description="Helical" evidence="8">
    <location>
        <begin position="359"/>
        <end position="382"/>
    </location>
</feature>
<dbReference type="EMBL" id="JAGRRH010000024">
    <property type="protein sequence ID" value="KAG7343188.1"/>
    <property type="molecule type" value="Genomic_DNA"/>
</dbReference>
<evidence type="ECO:0000259" key="10">
    <source>
        <dbReference type="Pfam" id="PF01529"/>
    </source>
</evidence>
<feature type="repeat" description="ANK" evidence="7">
    <location>
        <begin position="152"/>
        <end position="184"/>
    </location>
</feature>
<dbReference type="GO" id="GO:0019706">
    <property type="term" value="F:protein-cysteine S-palmitoyltransferase activity"/>
    <property type="evidence" value="ECO:0007669"/>
    <property type="project" value="UniProtKB-EC"/>
</dbReference>
<evidence type="ECO:0000256" key="5">
    <source>
        <dbReference type="ARBA" id="ARBA00023043"/>
    </source>
</evidence>
<proteinExistence type="inferred from homology"/>
<comment type="caution">
    <text evidence="11">The sequence shown here is derived from an EMBL/GenBank/DDBJ whole genome shotgun (WGS) entry which is preliminary data.</text>
</comment>
<evidence type="ECO:0000256" key="4">
    <source>
        <dbReference type="ARBA" id="ARBA00022989"/>
    </source>
</evidence>
<feature type="transmembrane region" description="Helical" evidence="8">
    <location>
        <begin position="498"/>
        <end position="522"/>
    </location>
</feature>
<evidence type="ECO:0000256" key="7">
    <source>
        <dbReference type="PROSITE-ProRule" id="PRU00023"/>
    </source>
</evidence>
<evidence type="ECO:0000256" key="3">
    <source>
        <dbReference type="ARBA" id="ARBA00022737"/>
    </source>
</evidence>
<keyword evidence="8" id="KW-0808">Transferase</keyword>